<evidence type="ECO:0000313" key="2">
    <source>
        <dbReference type="Proteomes" id="UP000324222"/>
    </source>
</evidence>
<protein>
    <submittedName>
        <fullName evidence="1">Uncharacterized protein</fullName>
    </submittedName>
</protein>
<evidence type="ECO:0000313" key="1">
    <source>
        <dbReference type="EMBL" id="MPC95125.1"/>
    </source>
</evidence>
<sequence>MGSGVVKVCLASGVSVHVSVVVASSKPLNFAFILGMNGITALHGVRVCSQTDVVFGLEEEQGLAVAAANSPDIDERDFKVTFDTETKQWTVLWNWCNGMELPRLFNTALEYEVPSEARQEYERELTQWIANE</sequence>
<dbReference type="AlphaFoldDB" id="A0A5B7JKK3"/>
<dbReference type="EMBL" id="VSRR010101095">
    <property type="protein sequence ID" value="MPC95125.1"/>
    <property type="molecule type" value="Genomic_DNA"/>
</dbReference>
<dbReference type="Proteomes" id="UP000324222">
    <property type="component" value="Unassembled WGS sequence"/>
</dbReference>
<accession>A0A5B7JKK3</accession>
<comment type="caution">
    <text evidence="1">The sequence shown here is derived from an EMBL/GenBank/DDBJ whole genome shotgun (WGS) entry which is preliminary data.</text>
</comment>
<name>A0A5B7JKK3_PORTR</name>
<gene>
    <name evidence="1" type="ORF">E2C01_090321</name>
</gene>
<dbReference type="OrthoDB" id="6378490at2759"/>
<reference evidence="1 2" key="1">
    <citation type="submission" date="2019-05" db="EMBL/GenBank/DDBJ databases">
        <title>Another draft genome of Portunus trituberculatus and its Hox gene families provides insights of decapod evolution.</title>
        <authorList>
            <person name="Jeong J.-H."/>
            <person name="Song I."/>
            <person name="Kim S."/>
            <person name="Choi T."/>
            <person name="Kim D."/>
            <person name="Ryu S."/>
            <person name="Kim W."/>
        </authorList>
    </citation>
    <scope>NUCLEOTIDE SEQUENCE [LARGE SCALE GENOMIC DNA]</scope>
    <source>
        <tissue evidence="1">Muscle</tissue>
    </source>
</reference>
<keyword evidence="2" id="KW-1185">Reference proteome</keyword>
<organism evidence="1 2">
    <name type="scientific">Portunus trituberculatus</name>
    <name type="common">Swimming crab</name>
    <name type="synonym">Neptunus trituberculatus</name>
    <dbReference type="NCBI Taxonomy" id="210409"/>
    <lineage>
        <taxon>Eukaryota</taxon>
        <taxon>Metazoa</taxon>
        <taxon>Ecdysozoa</taxon>
        <taxon>Arthropoda</taxon>
        <taxon>Crustacea</taxon>
        <taxon>Multicrustacea</taxon>
        <taxon>Malacostraca</taxon>
        <taxon>Eumalacostraca</taxon>
        <taxon>Eucarida</taxon>
        <taxon>Decapoda</taxon>
        <taxon>Pleocyemata</taxon>
        <taxon>Brachyura</taxon>
        <taxon>Eubrachyura</taxon>
        <taxon>Portunoidea</taxon>
        <taxon>Portunidae</taxon>
        <taxon>Portuninae</taxon>
        <taxon>Portunus</taxon>
    </lineage>
</organism>
<proteinExistence type="predicted"/>